<evidence type="ECO:0000313" key="5">
    <source>
        <dbReference type="Proteomes" id="UP000191154"/>
    </source>
</evidence>
<dbReference type="RefSeq" id="WP_242949899.1">
    <property type="nucleotide sequence ID" value="NZ_LZYZ01000002.1"/>
</dbReference>
<dbReference type="EMBL" id="LZYZ01000002">
    <property type="protein sequence ID" value="OOM14596.1"/>
    <property type="molecule type" value="Genomic_DNA"/>
</dbReference>
<name>A0A1S8NDQ1_CLOSA</name>
<evidence type="ECO:0000313" key="4">
    <source>
        <dbReference type="EMBL" id="OOM14596.1"/>
    </source>
</evidence>
<dbReference type="InterPro" id="IPR001647">
    <property type="entry name" value="HTH_TetR"/>
</dbReference>
<feature type="domain" description="HTH tetR-type" evidence="3">
    <location>
        <begin position="10"/>
        <end position="70"/>
    </location>
</feature>
<dbReference type="InterPro" id="IPR009057">
    <property type="entry name" value="Homeodomain-like_sf"/>
</dbReference>
<dbReference type="AlphaFoldDB" id="A0A1S8NDQ1"/>
<dbReference type="PANTHER" id="PTHR43479">
    <property type="entry name" value="ACREF/ENVCD OPERON REPRESSOR-RELATED"/>
    <property type="match status" value="1"/>
</dbReference>
<evidence type="ECO:0000259" key="3">
    <source>
        <dbReference type="PROSITE" id="PS50977"/>
    </source>
</evidence>
<sequence>MGNKIDLRVLKTRQNIKNTFSNLLLEKDFKNITVQDICDRALIGRSTFYDHYCDKYDLLDKMVEEIINQFKPYLKSRFNLNSLDDFTKVGSDMLKLFSKRKNIIKALINVHTESADLYYELKKLLIEGCSYYLNESNFVSKYNISNEYICGHYASFVLTSFQLWLELGEDENNLQLANRMHSVLFESADI</sequence>
<dbReference type="STRING" id="169679.CSACC_19980"/>
<proteinExistence type="predicted"/>
<dbReference type="GO" id="GO:0003677">
    <property type="term" value="F:DNA binding"/>
    <property type="evidence" value="ECO:0007669"/>
    <property type="project" value="UniProtKB-UniRule"/>
</dbReference>
<dbReference type="Gene3D" id="1.10.357.10">
    <property type="entry name" value="Tetracycline Repressor, domain 2"/>
    <property type="match status" value="1"/>
</dbReference>
<comment type="caution">
    <text evidence="4">The sequence shown here is derived from an EMBL/GenBank/DDBJ whole genome shotgun (WGS) entry which is preliminary data.</text>
</comment>
<dbReference type="InterPro" id="IPR050624">
    <property type="entry name" value="HTH-type_Tx_Regulator"/>
</dbReference>
<dbReference type="PROSITE" id="PS50977">
    <property type="entry name" value="HTH_TETR_2"/>
    <property type="match status" value="1"/>
</dbReference>
<evidence type="ECO:0000256" key="1">
    <source>
        <dbReference type="ARBA" id="ARBA00023125"/>
    </source>
</evidence>
<keyword evidence="1 2" id="KW-0238">DNA-binding</keyword>
<dbReference type="Proteomes" id="UP000191154">
    <property type="component" value="Unassembled WGS sequence"/>
</dbReference>
<reference evidence="4 5" key="1">
    <citation type="submission" date="2016-05" db="EMBL/GenBank/DDBJ databases">
        <title>Microbial solvent formation.</title>
        <authorList>
            <person name="Poehlein A."/>
            <person name="Montoya Solano J.D."/>
            <person name="Flitsch S."/>
            <person name="Krabben P."/>
            <person name="Duerre P."/>
            <person name="Daniel R."/>
        </authorList>
    </citation>
    <scope>NUCLEOTIDE SEQUENCE [LARGE SCALE GENOMIC DNA]</scope>
    <source>
        <strain evidence="4 5">L1-8</strain>
    </source>
</reference>
<dbReference type="Pfam" id="PF00440">
    <property type="entry name" value="TetR_N"/>
    <property type="match status" value="1"/>
</dbReference>
<evidence type="ECO:0000256" key="2">
    <source>
        <dbReference type="PROSITE-ProRule" id="PRU00335"/>
    </source>
</evidence>
<protein>
    <recommendedName>
        <fullName evidence="3">HTH tetR-type domain-containing protein</fullName>
    </recommendedName>
</protein>
<dbReference type="SUPFAM" id="SSF46689">
    <property type="entry name" value="Homeodomain-like"/>
    <property type="match status" value="1"/>
</dbReference>
<feature type="DNA-binding region" description="H-T-H motif" evidence="2">
    <location>
        <begin position="33"/>
        <end position="52"/>
    </location>
</feature>
<gene>
    <name evidence="4" type="ORF">CLOSAC_14760</name>
</gene>
<organism evidence="4 5">
    <name type="scientific">Clostridium saccharobutylicum</name>
    <dbReference type="NCBI Taxonomy" id="169679"/>
    <lineage>
        <taxon>Bacteria</taxon>
        <taxon>Bacillati</taxon>
        <taxon>Bacillota</taxon>
        <taxon>Clostridia</taxon>
        <taxon>Eubacteriales</taxon>
        <taxon>Clostridiaceae</taxon>
        <taxon>Clostridium</taxon>
    </lineage>
</organism>
<accession>A0A1S8NDQ1</accession>
<dbReference type="PANTHER" id="PTHR43479:SF7">
    <property type="entry name" value="TETR-FAMILY TRANSCRIPTIONAL REGULATOR"/>
    <property type="match status" value="1"/>
</dbReference>